<sequence length="87" mass="9740">MSFGAILGTAQFVKRMREKLRNRKSEKSDAEISGMIYARPGPGINEICKVVCEAYDVSKEEMCVKGRKGNEGRDMAIYGDIFVEKVC</sequence>
<keyword evidence="2" id="KW-1185">Reference proteome</keyword>
<dbReference type="GO" id="GO:0032259">
    <property type="term" value="P:methylation"/>
    <property type="evidence" value="ECO:0007669"/>
    <property type="project" value="UniProtKB-KW"/>
</dbReference>
<reference evidence="2" key="1">
    <citation type="journal article" date="2017" name="Environ. Microbiol. Rep.">
        <title>Genetic Diversity of Marine Anaerobic Ammonium-Oxidizing Bacteria as Revealed by Genomic and Proteomic Analyses of 'Candidatus Scalindua japonica'.</title>
        <authorList>
            <person name="Oshiki M."/>
            <person name="Mizuto K."/>
            <person name="Kimura Z."/>
            <person name="Kindaichi T."/>
            <person name="Satoh H."/>
            <person name="Okabe S."/>
        </authorList>
    </citation>
    <scope>NUCLEOTIDE SEQUENCE [LARGE SCALE GENOMIC DNA]</scope>
    <source>
        <strain evidence="2">husup-a2</strain>
    </source>
</reference>
<evidence type="ECO:0000313" key="2">
    <source>
        <dbReference type="Proteomes" id="UP000218542"/>
    </source>
</evidence>
<keyword evidence="1" id="KW-0808">Transferase</keyword>
<gene>
    <name evidence="1" type="ORF">SCALIN_C13_0126</name>
</gene>
<dbReference type="AlphaFoldDB" id="A0A286TXJ7"/>
<dbReference type="EMBL" id="BAOS01000013">
    <property type="protein sequence ID" value="GAX60613.1"/>
    <property type="molecule type" value="Genomic_DNA"/>
</dbReference>
<name>A0A286TXJ7_9BACT</name>
<dbReference type="Proteomes" id="UP000218542">
    <property type="component" value="Unassembled WGS sequence"/>
</dbReference>
<evidence type="ECO:0000313" key="1">
    <source>
        <dbReference type="EMBL" id="GAX60613.1"/>
    </source>
</evidence>
<dbReference type="OrthoDB" id="278793at2"/>
<keyword evidence="1" id="KW-0489">Methyltransferase</keyword>
<accession>A0A286TXJ7</accession>
<proteinExistence type="predicted"/>
<protein>
    <submittedName>
        <fullName evidence="1">Histone-lysine N-methyltransferase</fullName>
    </submittedName>
</protein>
<comment type="caution">
    <text evidence="1">The sequence shown here is derived from an EMBL/GenBank/DDBJ whole genome shotgun (WGS) entry which is preliminary data.</text>
</comment>
<dbReference type="GO" id="GO:0008168">
    <property type="term" value="F:methyltransferase activity"/>
    <property type="evidence" value="ECO:0007669"/>
    <property type="project" value="UniProtKB-KW"/>
</dbReference>
<organism evidence="1 2">
    <name type="scientific">Candidatus Scalindua japonica</name>
    <dbReference type="NCBI Taxonomy" id="1284222"/>
    <lineage>
        <taxon>Bacteria</taxon>
        <taxon>Pseudomonadati</taxon>
        <taxon>Planctomycetota</taxon>
        <taxon>Candidatus Brocadiia</taxon>
        <taxon>Candidatus Brocadiales</taxon>
        <taxon>Candidatus Scalinduaceae</taxon>
        <taxon>Candidatus Scalindua</taxon>
    </lineage>
</organism>